<evidence type="ECO:0000313" key="6">
    <source>
        <dbReference type="Proteomes" id="UP000216308"/>
    </source>
</evidence>
<dbReference type="CDD" id="cd00146">
    <property type="entry name" value="PKD"/>
    <property type="match status" value="2"/>
</dbReference>
<dbReference type="NCBIfam" id="TIGR04126">
    <property type="entry name" value="PGF_CTERM"/>
    <property type="match status" value="1"/>
</dbReference>
<sequence length="3372" mass="346561">MTERDSKVAARAVFLSLLMLVSMVGAGFTAGGAVEPVSANDGATDPAQSAVEECRTIDEGGTYQLAVDNISATGGTCISITASGVTFDGNDNEIRDGTYSATAVSVSADDVVVKDLRTREVGTAVDFAGVSDGRIENVVVETLPGAGRGVPSTGGTAIVVSGGGNNEIRDNGLYNPGDGPRDDGIVIQDSSSNLVVDNTVSSPTGSGIALSNADDNNVTRNEISGAALGNRNSDVGIQIGEFDGDASNDNRIFDNDLLGNGFGGVSDLPELSNGIVVWTGTGNELGTNLVRGAADEAVTVRDDDTTVVDNTLTASGGNGILVGDVSNANVTDNTVRDAGIADDGSAAGVRDQGTETMIVENRIESGDGRGLYVTSDASTPTVENNSILFNDGYAIDVETSVQAIRTDLGSGASWVTVYGTGYAIDDGRKPSTLPEERQDIGIYLDVDDADGIGEIRMKYRDDADAVSTVDESTLRLWQYDGSWAQPGDSSVDTDADVVSGGTTSAGGTVAPLANNTLPTADATISSTSLAPNEAVTFDASGSTDTDGEIVEYRWDVDGDDSPERNTTSPTYTHAYAQTGDFDPTVTVVDDGDDTDETTLSVNVSEQPIAKLAVSPTPTSIDANTTLNASNSTFAYGTIDEYRWDFDGDGVVDETTASATTNHTYPTTGDVSPTVIVVGDDDTNGTASESLSVQENLPPTGEANSGLSFTCNRGFGRTCENWVGDTVPFIAQNFEDPDGEIVEYQWDFDGDGSIEETTSDPRPSYTYTETGVYTATVTLVDDDGGTLSATNDVSISERKTGNITGAVTNASGDPVANATVIVYREDVKHGGTTTDSSGTYELTDVAADDSTYNVTVDPAGYEADFQELSVEENATETADFQLDSTDADPGSGNVLLTVEDNEGSAIADATVEVRNRSGVVTTETTDGNGQTSYISLPATHHSITVEKNGYETTTAVAAISEGETSFVDAVPETEPVPFFDVRIDSTNEPVTEGETLSVTATINNTGERSDTQSIGLSVGNTQRDSTTVSLESGETETVSLEWPTDIGDASPYAAIVSSENDSVPTSVVVDERDVPANLSGLDIATQGSTATVEETAAVPIDVTVENIGTVPSSYTPTLAITDSSGIVDQRRATTSTLGPGENETVSFSLEAPSAGDYTVEIATDSNATAGSLDVTSVGDTAPVLNDASAVARDDLRSVVRDDDVVEVSVNVSDPQDSPITSVTTDASGFGAGTVSLSETNVEGVYAGIFTVNASKTRDSSEYLRVTATNDAGETNSTRTEFPLGLDTQPPTARVTANRTAITPGETVRFNASGSTDDNFRGPSRHRWDFDSDGTDEARKAFINTETATYTFASAGTYTVELTVSDSAGNTNTTSITVDVGGANQPPTAVNDTYTTPENETLRITEPGVLGNDSDPNNDVLNATLASGPADGTLSLDANGSFEYTPKQGFTGTDSFTYNATDGTLNDTATVTITVTEGGDGGPSVISSLIENNETTFTETRYIEQISFTTDTGVQGLINVTERDPPNQNASTLETIQTEFVDANDSVTGFTSVISIDVRSAPSLDGSETATLRGSVPAAAIEDPAALTVVRVPDDQSSAEGLPTDVIDTSGGTISFAATTTNFSTFVVGEAATSTDDGPAPAVNMTASSVSPNSVTSGEQTTFDVTVRIDNTSLNDDAGEVDVRFEDFDLTGDETDLTIEYTADNVTGGTLTVSENVSATAPATTGVRNVTVTDLRRESSGDETEYLIEDANVTIDTIDVTDAPEDGGPSEVAIEFVPDGGTSSFARDGSRVYAEKIAVAVSGSGSDGVTIGDANSRAFRVVQTDTDQNESVVIEPEPGVGTYNVTGVAFEVYQPNGTIGYTDPLADRGPTLRVRLANGSNATIPATVSGNRGLFDPYRLGSSVFDPYAVQLLDENTTQPSDTSILAGTESRIRGIGYDGGPGTADGLRQNSTEGTIAVSIDRESDVNSSWDVEYVVATSPDSVILNRSVDNSDAASNFTATFDAGGIQNGSYLHGFLVRPTEGSDEQFITLIDETLRIGDSAGGPDDGEDGSQEVDIDPGDLAGTGTQDDPYEISNASELQAMEDDLSANYTLVSDINASETSAWDDGSGFDPVGGNPYNESTPSPFTGSLDGDNHTISGLAINRSSRSYIGLFAGSEGTITDVSLTNVDVTGYDVVGGFVGFNRGEIKNVTVAGEITGSVEVGGLAGYSSDGVVTNATAAGTVSGTNDVGGLVGESWETIENVNVSMTVAGTDDVGGLAGSASGGTIKRAAWSGSVNGTDGVGGLAGHSDIRLENVVSIGTVNGSTRVGGLVGRYYGESENSTIEHATATGAVTGSESVGGLVGVTDQDPTVMNATASGSVDGTDTVGGLIGENDGEVAIAAASGTVNGSTNVGGLVGENHGPIENASATGVVSGSEAVGGLIGDSGPNTITDTFATGSVTGDSDVGGLIGAYSDVYGNQVDDSYWDEQATGQATSASNATGLTTAQMSGEAAESNMTALEFGTVWQTRPNEYPELITQREPDQQPDGSEPAPAIIAPSDGTYDPTEPLTIGTGHNATGVIDDGDVAIRLVNVTDGNATPVALNGSDAVPVEGNVNTTIPAGTLSGNATIETQLYDNSTQTVEATDRIDLTADDGDDDADGVPPVVSEPIGSNGEANFSGTGTDFIRGIAFDTRTDLGGRPVNVTERGTPSESISETIRTRFVDANDDVADFTPAASIGVRGAPSLGEGETATIRGSVSASAVDDPTSLTVVRVPDDQSSAERLPTEVTDTSGDTISFAATTTNFSTFVVGEETSTANVTGTLTAESGASLENDSVFVYRQIADGDIESYNGTVNADGNFSVAVNSTDATYTLAFGDTGSAEPNGVPDLYAIEEVTPSEDVGEVTIPEAHNVTVRVIDNSGDPIEDATVAVGHENGNAAIEDGERNATNENGYLTGQNEAPLELVGEVAVYAEHRGVNDTTNVTVNGDKEVTVELNRPEVTGTLTAESEASLENDSVAVYRQTADDDLERYNGTVDANGNFSVAVDSAEDTYAVGFGDTNDSVTSNGVPDLYAIAEVVPPADVGEVTVPEAYDVTVRVVDENGDPIENADVAVGHRNGDAAIEDGRRNVTNASGYLTGDGEAPLELVGDVSVVAKDDGVTNETRLAVTEEETVELTLNRTDGGDGGDGGTGSGGGDDTGTGSEADPAVDVAQSSVTPTNATTNESKQYTVAVTVENASTAESGEIVVRFAAFDLDVDDDSQDGPEEDLTIEYTESDVTDDTIAVTTTVSGTAPTAAGQYSVAVTDVTNGTGAFLIEDASTEIATIDVADGEQDGGGIDDGTDGGTDDGSGDGITDDGSGDDTTDDSTPGFGPLVTLIALLGAVAILARREDG</sequence>
<dbReference type="InterPro" id="IPR013783">
    <property type="entry name" value="Ig-like_fold"/>
</dbReference>
<feature type="domain" description="PKD" evidence="3">
    <location>
        <begin position="1289"/>
        <end position="1383"/>
    </location>
</feature>
<dbReference type="InterPro" id="IPR022409">
    <property type="entry name" value="PKD/Chitinase_dom"/>
</dbReference>
<dbReference type="SMART" id="SM00089">
    <property type="entry name" value="PKD"/>
    <property type="match status" value="4"/>
</dbReference>
<evidence type="ECO:0000313" key="5">
    <source>
        <dbReference type="EMBL" id="OYR56613.1"/>
    </source>
</evidence>
<feature type="region of interest" description="Disordered" evidence="2">
    <location>
        <begin position="2037"/>
        <end position="2071"/>
    </location>
</feature>
<comment type="caution">
    <text evidence="5">The sequence shown here is derived from an EMBL/GenBank/DDBJ whole genome shotgun (WGS) entry which is preliminary data.</text>
</comment>
<name>A0A256IJI3_9EURY</name>
<dbReference type="InterPro" id="IPR011635">
    <property type="entry name" value="CARDB"/>
</dbReference>
<dbReference type="NCBIfam" id="TIGR03804">
    <property type="entry name" value="para_beta_helix"/>
    <property type="match status" value="1"/>
</dbReference>
<dbReference type="RefSeq" id="WP_094531864.1">
    <property type="nucleotide sequence ID" value="NZ_NHPJ01000082.1"/>
</dbReference>
<organism evidence="5 6">
    <name type="scientific">Halorubrum halodurans</name>
    <dbReference type="NCBI Taxonomy" id="1383851"/>
    <lineage>
        <taxon>Archaea</taxon>
        <taxon>Methanobacteriati</taxon>
        <taxon>Methanobacteriota</taxon>
        <taxon>Stenosarchaea group</taxon>
        <taxon>Halobacteria</taxon>
        <taxon>Halobacteriales</taxon>
        <taxon>Haloferacaceae</taxon>
        <taxon>Halorubrum</taxon>
    </lineage>
</organism>
<dbReference type="Gene3D" id="2.60.40.10">
    <property type="entry name" value="Immunoglobulins"/>
    <property type="match status" value="6"/>
</dbReference>
<dbReference type="InterPro" id="IPR012334">
    <property type="entry name" value="Pectin_lyas_fold"/>
</dbReference>
<dbReference type="Proteomes" id="UP000216308">
    <property type="component" value="Unassembled WGS sequence"/>
</dbReference>
<accession>A0A256IJI3</accession>
<reference evidence="5 6" key="1">
    <citation type="journal article" date="2014" name="Front. Microbiol.">
        <title>Population and genomic analysis of the genus Halorubrum.</title>
        <authorList>
            <person name="Fullmer M.S."/>
            <person name="Soucy S.M."/>
            <person name="Swithers K.S."/>
            <person name="Makkay A.M."/>
            <person name="Wheeler R."/>
            <person name="Ventosa A."/>
            <person name="Gogarten J.P."/>
            <person name="Papke R.T."/>
        </authorList>
    </citation>
    <scope>NUCLEOTIDE SEQUENCE [LARGE SCALE GENOMIC DNA]</scope>
    <source>
        <strain evidence="5 6">Cb34</strain>
    </source>
</reference>
<dbReference type="Gene3D" id="2.160.20.110">
    <property type="match status" value="2"/>
</dbReference>
<feature type="region of interest" description="Disordered" evidence="2">
    <location>
        <begin position="1374"/>
        <end position="1393"/>
    </location>
</feature>
<dbReference type="EMBL" id="NHPJ01000082">
    <property type="protein sequence ID" value="OYR56613.1"/>
    <property type="molecule type" value="Genomic_DNA"/>
</dbReference>
<feature type="region of interest" description="Disordered" evidence="2">
    <location>
        <begin position="2632"/>
        <end position="2661"/>
    </location>
</feature>
<dbReference type="GO" id="GO:0030115">
    <property type="term" value="C:S-layer"/>
    <property type="evidence" value="ECO:0007669"/>
    <property type="project" value="UniProtKB-SubCell"/>
</dbReference>
<dbReference type="Pfam" id="PF07581">
    <property type="entry name" value="Glug"/>
    <property type="match status" value="2"/>
</dbReference>
<feature type="compositionally biased region" description="Acidic residues" evidence="2">
    <location>
        <begin position="3319"/>
        <end position="3344"/>
    </location>
</feature>
<dbReference type="InterPro" id="IPR017868">
    <property type="entry name" value="Filamin/ABP280_repeat-like"/>
</dbReference>
<dbReference type="InterPro" id="IPR005543">
    <property type="entry name" value="PASTA_dom"/>
</dbReference>
<dbReference type="Pfam" id="PF17963">
    <property type="entry name" value="Big_9"/>
    <property type="match status" value="1"/>
</dbReference>
<dbReference type="Pfam" id="PF05048">
    <property type="entry name" value="NosD"/>
    <property type="match status" value="1"/>
</dbReference>
<keyword evidence="6" id="KW-1185">Reference proteome</keyword>
<feature type="region of interest" description="Disordered" evidence="2">
    <location>
        <begin position="3154"/>
        <end position="3188"/>
    </location>
</feature>
<keyword evidence="1" id="KW-0732">Signal</keyword>
<dbReference type="InterPro" id="IPR026371">
    <property type="entry name" value="PGF_CTERM"/>
</dbReference>
<dbReference type="OrthoDB" id="331677at2157"/>
<gene>
    <name evidence="5" type="ORF">DJ70_08250</name>
</gene>
<dbReference type="Pfam" id="PF18911">
    <property type="entry name" value="PKD_4"/>
    <property type="match status" value="2"/>
</dbReference>
<feature type="compositionally biased region" description="Polar residues" evidence="2">
    <location>
        <begin position="1383"/>
        <end position="1393"/>
    </location>
</feature>
<dbReference type="InterPro" id="IPR011050">
    <property type="entry name" value="Pectin_lyase_fold/virulence"/>
</dbReference>
<evidence type="ECO:0000256" key="2">
    <source>
        <dbReference type="SAM" id="MobiDB-lite"/>
    </source>
</evidence>
<dbReference type="SMART" id="SM00710">
    <property type="entry name" value="PbH1"/>
    <property type="match status" value="12"/>
</dbReference>
<feature type="region of interest" description="Disordered" evidence="2">
    <location>
        <begin position="1005"/>
        <end position="1037"/>
    </location>
</feature>
<evidence type="ECO:0008006" key="7">
    <source>
        <dbReference type="Google" id="ProtNLM"/>
    </source>
</evidence>
<dbReference type="Pfam" id="PF13229">
    <property type="entry name" value="Beta_helix"/>
    <property type="match status" value="1"/>
</dbReference>
<dbReference type="InterPro" id="IPR011493">
    <property type="entry name" value="GLUG"/>
</dbReference>
<dbReference type="InterPro" id="IPR007742">
    <property type="entry name" value="NosD_dom"/>
</dbReference>
<dbReference type="SUPFAM" id="SSF49299">
    <property type="entry name" value="PKD domain"/>
    <property type="match status" value="4"/>
</dbReference>
<dbReference type="Gene3D" id="2.60.40.1120">
    <property type="entry name" value="Carboxypeptidase-like, regulatory domain"/>
    <property type="match status" value="3"/>
</dbReference>
<feature type="domain" description="PKD" evidence="3">
    <location>
        <begin position="518"/>
        <end position="608"/>
    </location>
</feature>
<feature type="region of interest" description="Disordered" evidence="2">
    <location>
        <begin position="2520"/>
        <end position="2543"/>
    </location>
</feature>
<proteinExistence type="predicted"/>
<dbReference type="InterPro" id="IPR035986">
    <property type="entry name" value="PKD_dom_sf"/>
</dbReference>
<protein>
    <recommendedName>
        <fullName evidence="7">PKD domain-containing protein</fullName>
    </recommendedName>
</protein>
<feature type="region of interest" description="Disordered" evidence="2">
    <location>
        <begin position="3307"/>
        <end position="3349"/>
    </location>
</feature>
<dbReference type="GO" id="GO:0005886">
    <property type="term" value="C:plasma membrane"/>
    <property type="evidence" value="ECO:0007669"/>
    <property type="project" value="UniProtKB-SubCell"/>
</dbReference>
<dbReference type="PROSITE" id="PS50194">
    <property type="entry name" value="FILAMIN_REPEAT"/>
    <property type="match status" value="1"/>
</dbReference>
<feature type="compositionally biased region" description="Acidic residues" evidence="2">
    <location>
        <begin position="2045"/>
        <end position="2058"/>
    </location>
</feature>
<dbReference type="SUPFAM" id="SSF51126">
    <property type="entry name" value="Pectin lyase-like"/>
    <property type="match status" value="2"/>
</dbReference>
<evidence type="ECO:0000259" key="3">
    <source>
        <dbReference type="PROSITE" id="PS50093"/>
    </source>
</evidence>
<dbReference type="InterPro" id="IPR006626">
    <property type="entry name" value="PbH1"/>
</dbReference>
<dbReference type="InterPro" id="IPR022441">
    <property type="entry name" value="Para_beta_helix_rpt-2"/>
</dbReference>
<dbReference type="Pfam" id="PF18204">
    <property type="entry name" value="PGF-CTERM"/>
    <property type="match status" value="1"/>
</dbReference>
<dbReference type="InterPro" id="IPR039448">
    <property type="entry name" value="Beta_helix"/>
</dbReference>
<dbReference type="PROSITE" id="PS51178">
    <property type="entry name" value="PASTA"/>
    <property type="match status" value="1"/>
</dbReference>
<dbReference type="InterPro" id="IPR000601">
    <property type="entry name" value="PKD_dom"/>
</dbReference>
<feature type="domain" description="PKD" evidence="3">
    <location>
        <begin position="722"/>
        <end position="794"/>
    </location>
</feature>
<evidence type="ECO:0000256" key="1">
    <source>
        <dbReference type="ARBA" id="ARBA00022729"/>
    </source>
</evidence>
<feature type="domain" description="PASTA" evidence="4">
    <location>
        <begin position="1724"/>
        <end position="1801"/>
    </location>
</feature>
<dbReference type="Gene3D" id="2.160.20.10">
    <property type="entry name" value="Single-stranded right-handed beta-helix, Pectin lyase-like"/>
    <property type="match status" value="2"/>
</dbReference>
<dbReference type="InterPro" id="IPR008969">
    <property type="entry name" value="CarboxyPept-like_regulatory"/>
</dbReference>
<dbReference type="PROSITE" id="PS50093">
    <property type="entry name" value="PKD"/>
    <property type="match status" value="4"/>
</dbReference>
<dbReference type="Pfam" id="PF07705">
    <property type="entry name" value="CARDB"/>
    <property type="match status" value="2"/>
</dbReference>
<feature type="domain" description="PKD" evidence="3">
    <location>
        <begin position="641"/>
        <end position="699"/>
    </location>
</feature>
<dbReference type="Pfam" id="PF00801">
    <property type="entry name" value="PKD"/>
    <property type="match status" value="1"/>
</dbReference>
<feature type="compositionally biased region" description="Gly residues" evidence="2">
    <location>
        <begin position="3163"/>
        <end position="3178"/>
    </location>
</feature>
<evidence type="ECO:0000259" key="4">
    <source>
        <dbReference type="PROSITE" id="PS51178"/>
    </source>
</evidence>
<dbReference type="Pfam" id="PF13620">
    <property type="entry name" value="CarboxypepD_reg"/>
    <property type="match status" value="1"/>
</dbReference>
<dbReference type="SUPFAM" id="SSF49464">
    <property type="entry name" value="Carboxypeptidase regulatory domain-like"/>
    <property type="match status" value="2"/>
</dbReference>